<dbReference type="WBParaSite" id="GPLIN_000977000">
    <property type="protein sequence ID" value="GPLIN_000977000"/>
    <property type="gene ID" value="GPLIN_000977000"/>
</dbReference>
<keyword evidence="2" id="KW-1185">Reference proteome</keyword>
<reference evidence="3" key="3">
    <citation type="submission" date="2016-06" db="UniProtKB">
        <authorList>
            <consortium name="WormBaseParasite"/>
        </authorList>
    </citation>
    <scope>IDENTIFICATION</scope>
</reference>
<protein>
    <submittedName>
        <fullName evidence="3">Uncharacterized protein</fullName>
    </submittedName>
</protein>
<evidence type="ECO:0000313" key="2">
    <source>
        <dbReference type="Proteomes" id="UP000050741"/>
    </source>
</evidence>
<feature type="region of interest" description="Disordered" evidence="1">
    <location>
        <begin position="1"/>
        <end position="48"/>
    </location>
</feature>
<reference evidence="2" key="2">
    <citation type="submission" date="2014-05" db="EMBL/GenBank/DDBJ databases">
        <title>The genome and life-stage specific transcriptomes of Globodera pallida elucidate key aspects of plant parasitism by a cyst nematode.</title>
        <authorList>
            <person name="Cotton J.A."/>
            <person name="Lilley C.J."/>
            <person name="Jones L.M."/>
            <person name="Kikuchi T."/>
            <person name="Reid A.J."/>
            <person name="Thorpe P."/>
            <person name="Tsai I.J."/>
            <person name="Beasley H."/>
            <person name="Blok V."/>
            <person name="Cock P.J.A."/>
            <person name="Van den Akker S.E."/>
            <person name="Holroyd N."/>
            <person name="Hunt M."/>
            <person name="Mantelin S."/>
            <person name="Naghra H."/>
            <person name="Pain A."/>
            <person name="Palomares-Rius J.E."/>
            <person name="Zarowiecki M."/>
            <person name="Berriman M."/>
            <person name="Jones J.T."/>
            <person name="Urwin P.E."/>
        </authorList>
    </citation>
    <scope>NUCLEOTIDE SEQUENCE [LARGE SCALE GENOMIC DNA]</scope>
    <source>
        <strain evidence="2">Lindley</strain>
    </source>
</reference>
<reference evidence="2" key="1">
    <citation type="submission" date="2013-12" db="EMBL/GenBank/DDBJ databases">
        <authorList>
            <person name="Aslett M."/>
        </authorList>
    </citation>
    <scope>NUCLEOTIDE SEQUENCE [LARGE SCALE GENOMIC DNA]</scope>
    <source>
        <strain evidence="2">Lindley</strain>
    </source>
</reference>
<sequence>MQGISPAAYELQTTRPPPLTGGSSAAIPPPPNTMFSTNEHHQQQQNHQQRFEFGHLHQIPTHYSQQLTLNGNGGREERLI</sequence>
<accession>A0A183CA71</accession>
<evidence type="ECO:0000256" key="1">
    <source>
        <dbReference type="SAM" id="MobiDB-lite"/>
    </source>
</evidence>
<proteinExistence type="predicted"/>
<dbReference type="AlphaFoldDB" id="A0A183CA71"/>
<name>A0A183CA71_GLOPA</name>
<organism evidence="2 3">
    <name type="scientific">Globodera pallida</name>
    <name type="common">Potato cyst nematode worm</name>
    <name type="synonym">Heterodera pallida</name>
    <dbReference type="NCBI Taxonomy" id="36090"/>
    <lineage>
        <taxon>Eukaryota</taxon>
        <taxon>Metazoa</taxon>
        <taxon>Ecdysozoa</taxon>
        <taxon>Nematoda</taxon>
        <taxon>Chromadorea</taxon>
        <taxon>Rhabditida</taxon>
        <taxon>Tylenchina</taxon>
        <taxon>Tylenchomorpha</taxon>
        <taxon>Tylenchoidea</taxon>
        <taxon>Heteroderidae</taxon>
        <taxon>Heteroderinae</taxon>
        <taxon>Globodera</taxon>
    </lineage>
</organism>
<dbReference type="Proteomes" id="UP000050741">
    <property type="component" value="Unassembled WGS sequence"/>
</dbReference>
<evidence type="ECO:0000313" key="3">
    <source>
        <dbReference type="WBParaSite" id="GPLIN_000977000"/>
    </source>
</evidence>